<evidence type="ECO:0000313" key="11">
    <source>
        <dbReference type="EMBL" id="HIR13154.1"/>
    </source>
</evidence>
<name>A0A9D1D8N5_9FIRM</name>
<organism evidence="11 12">
    <name type="scientific">Candidatus Choladousia intestinavium</name>
    <dbReference type="NCBI Taxonomy" id="2840727"/>
    <lineage>
        <taxon>Bacteria</taxon>
        <taxon>Bacillati</taxon>
        <taxon>Bacillota</taxon>
        <taxon>Clostridia</taxon>
        <taxon>Lachnospirales</taxon>
        <taxon>Lachnospiraceae</taxon>
        <taxon>Lachnospiraceae incertae sedis</taxon>
        <taxon>Candidatus Choladousia</taxon>
    </lineage>
</organism>
<comment type="similarity">
    <text evidence="1 8">Belongs to the cytidylate kinase family. Type 1 subfamily.</text>
</comment>
<keyword evidence="4 8" id="KW-0418">Kinase</keyword>
<comment type="catalytic activity">
    <reaction evidence="6 8">
        <text>dCMP + ATP = dCDP + ADP</text>
        <dbReference type="Rhea" id="RHEA:25094"/>
        <dbReference type="ChEBI" id="CHEBI:30616"/>
        <dbReference type="ChEBI" id="CHEBI:57566"/>
        <dbReference type="ChEBI" id="CHEBI:58593"/>
        <dbReference type="ChEBI" id="CHEBI:456216"/>
        <dbReference type="EC" id="2.7.4.25"/>
    </reaction>
</comment>
<dbReference type="PANTHER" id="PTHR21299">
    <property type="entry name" value="CYTIDYLATE KINASE/PANTOATE-BETA-ALANINE LIGASE"/>
    <property type="match status" value="1"/>
</dbReference>
<dbReference type="CDD" id="cd02020">
    <property type="entry name" value="CMPK"/>
    <property type="match status" value="1"/>
</dbReference>
<proteinExistence type="inferred from homology"/>
<dbReference type="SUPFAM" id="SSF52540">
    <property type="entry name" value="P-loop containing nucleoside triphosphate hydrolases"/>
    <property type="match status" value="1"/>
</dbReference>
<dbReference type="PANTHER" id="PTHR21299:SF2">
    <property type="entry name" value="CYTIDYLATE KINASE"/>
    <property type="match status" value="1"/>
</dbReference>
<dbReference type="GO" id="GO:0005829">
    <property type="term" value="C:cytosol"/>
    <property type="evidence" value="ECO:0007669"/>
    <property type="project" value="TreeGrafter"/>
</dbReference>
<accession>A0A9D1D8N5</accession>
<dbReference type="HAMAP" id="MF_00238">
    <property type="entry name" value="Cytidyl_kinase_type1"/>
    <property type="match status" value="1"/>
</dbReference>
<dbReference type="Pfam" id="PF02224">
    <property type="entry name" value="Cytidylate_kin"/>
    <property type="match status" value="1"/>
</dbReference>
<protein>
    <recommendedName>
        <fullName evidence="8">Cytidylate kinase</fullName>
        <shortName evidence="8">CK</shortName>
        <ecNumber evidence="8">2.7.4.25</ecNumber>
    </recommendedName>
    <alternativeName>
        <fullName evidence="8">Cytidine monophosphate kinase</fullName>
        <shortName evidence="8">CMP kinase</shortName>
    </alternativeName>
</protein>
<reference evidence="11" key="2">
    <citation type="journal article" date="2021" name="PeerJ">
        <title>Extensive microbial diversity within the chicken gut microbiome revealed by metagenomics and culture.</title>
        <authorList>
            <person name="Gilroy R."/>
            <person name="Ravi A."/>
            <person name="Getino M."/>
            <person name="Pursley I."/>
            <person name="Horton D.L."/>
            <person name="Alikhan N.F."/>
            <person name="Baker D."/>
            <person name="Gharbi K."/>
            <person name="Hall N."/>
            <person name="Watson M."/>
            <person name="Adriaenssens E.M."/>
            <person name="Foster-Nyarko E."/>
            <person name="Jarju S."/>
            <person name="Secka A."/>
            <person name="Antonio M."/>
            <person name="Oren A."/>
            <person name="Chaudhuri R.R."/>
            <person name="La Ragione R."/>
            <person name="Hildebrand F."/>
            <person name="Pallen M.J."/>
        </authorList>
    </citation>
    <scope>NUCLEOTIDE SEQUENCE</scope>
    <source>
        <strain evidence="11">ChiSjej4B22-8148</strain>
    </source>
</reference>
<evidence type="ECO:0000256" key="1">
    <source>
        <dbReference type="ARBA" id="ARBA00009427"/>
    </source>
</evidence>
<evidence type="ECO:0000256" key="3">
    <source>
        <dbReference type="ARBA" id="ARBA00022741"/>
    </source>
</evidence>
<evidence type="ECO:0000256" key="6">
    <source>
        <dbReference type="ARBA" id="ARBA00047615"/>
    </source>
</evidence>
<evidence type="ECO:0000256" key="8">
    <source>
        <dbReference type="HAMAP-Rule" id="MF_00238"/>
    </source>
</evidence>
<reference evidence="11" key="1">
    <citation type="submission" date="2020-10" db="EMBL/GenBank/DDBJ databases">
        <authorList>
            <person name="Gilroy R."/>
        </authorList>
    </citation>
    <scope>NUCLEOTIDE SEQUENCE</scope>
    <source>
        <strain evidence="11">ChiSjej4B22-8148</strain>
    </source>
</reference>
<keyword evidence="2 8" id="KW-0808">Transferase</keyword>
<comment type="subcellular location">
    <subcellularLocation>
        <location evidence="8">Cytoplasm</location>
    </subcellularLocation>
</comment>
<sequence length="227" mass="25273">MSFNIAIDGPAGAGKSTIARKAASRLSFLYVDTGAMYRAIALGLLERKTDLRDSEMLKEALEEISVTIGYDSQGRQQVFLNGEDVSSRIRDEEVGKMASASSALAQVREKLTALQRGLAKKENVLMDGRDIGTVILPGAQLKIYLTAGVEVRARRRHQELTAKNIPCSLEEIEKDIRERDERDRNRPVAPLKQAEDAVRIDTSDMTIEEVTDRIVELARKRMGEERA</sequence>
<dbReference type="NCBIfam" id="TIGR00017">
    <property type="entry name" value="cmk"/>
    <property type="match status" value="1"/>
</dbReference>
<evidence type="ECO:0000256" key="7">
    <source>
        <dbReference type="ARBA" id="ARBA00048478"/>
    </source>
</evidence>
<comment type="caution">
    <text evidence="11">The sequence shown here is derived from an EMBL/GenBank/DDBJ whole genome shotgun (WGS) entry which is preliminary data.</text>
</comment>
<dbReference type="Proteomes" id="UP000886757">
    <property type="component" value="Unassembled WGS sequence"/>
</dbReference>
<evidence type="ECO:0000313" key="12">
    <source>
        <dbReference type="Proteomes" id="UP000886757"/>
    </source>
</evidence>
<evidence type="ECO:0000259" key="10">
    <source>
        <dbReference type="Pfam" id="PF02224"/>
    </source>
</evidence>
<comment type="catalytic activity">
    <reaction evidence="7 8">
        <text>CMP + ATP = CDP + ADP</text>
        <dbReference type="Rhea" id="RHEA:11600"/>
        <dbReference type="ChEBI" id="CHEBI:30616"/>
        <dbReference type="ChEBI" id="CHEBI:58069"/>
        <dbReference type="ChEBI" id="CHEBI:60377"/>
        <dbReference type="ChEBI" id="CHEBI:456216"/>
        <dbReference type="EC" id="2.7.4.25"/>
    </reaction>
</comment>
<dbReference type="AlphaFoldDB" id="A0A9D1D8N5"/>
<feature type="domain" description="Cytidylate kinase" evidence="10">
    <location>
        <begin position="5"/>
        <end position="219"/>
    </location>
</feature>
<dbReference type="GO" id="GO:0015949">
    <property type="term" value="P:nucleobase-containing small molecule interconversion"/>
    <property type="evidence" value="ECO:0007669"/>
    <property type="project" value="TreeGrafter"/>
</dbReference>
<feature type="region of interest" description="Disordered" evidence="9">
    <location>
        <begin position="178"/>
        <end position="197"/>
    </location>
</feature>
<dbReference type="InterPro" id="IPR027417">
    <property type="entry name" value="P-loop_NTPase"/>
</dbReference>
<keyword evidence="3 8" id="KW-0547">Nucleotide-binding</keyword>
<dbReference type="InterPro" id="IPR011994">
    <property type="entry name" value="Cytidylate_kinase_dom"/>
</dbReference>
<dbReference type="Gene3D" id="3.40.50.300">
    <property type="entry name" value="P-loop containing nucleotide triphosphate hydrolases"/>
    <property type="match status" value="1"/>
</dbReference>
<dbReference type="GO" id="GO:0036431">
    <property type="term" value="F:dCMP kinase activity"/>
    <property type="evidence" value="ECO:0007669"/>
    <property type="project" value="InterPro"/>
</dbReference>
<feature type="binding site" evidence="8">
    <location>
        <begin position="9"/>
        <end position="17"/>
    </location>
    <ligand>
        <name>ATP</name>
        <dbReference type="ChEBI" id="CHEBI:30616"/>
    </ligand>
</feature>
<dbReference type="InterPro" id="IPR003136">
    <property type="entry name" value="Cytidylate_kin"/>
</dbReference>
<dbReference type="EMBL" id="DVGK01000052">
    <property type="protein sequence ID" value="HIR13154.1"/>
    <property type="molecule type" value="Genomic_DNA"/>
</dbReference>
<gene>
    <name evidence="8" type="primary">cmk</name>
    <name evidence="11" type="ORF">IAB31_04440</name>
</gene>
<keyword evidence="5 8" id="KW-0067">ATP-binding</keyword>
<evidence type="ECO:0000256" key="5">
    <source>
        <dbReference type="ARBA" id="ARBA00022840"/>
    </source>
</evidence>
<keyword evidence="8" id="KW-0963">Cytoplasm</keyword>
<dbReference type="GO" id="GO:0005524">
    <property type="term" value="F:ATP binding"/>
    <property type="evidence" value="ECO:0007669"/>
    <property type="project" value="UniProtKB-UniRule"/>
</dbReference>
<evidence type="ECO:0000256" key="4">
    <source>
        <dbReference type="ARBA" id="ARBA00022777"/>
    </source>
</evidence>
<dbReference type="GO" id="GO:0006220">
    <property type="term" value="P:pyrimidine nucleotide metabolic process"/>
    <property type="evidence" value="ECO:0007669"/>
    <property type="project" value="UniProtKB-UniRule"/>
</dbReference>
<dbReference type="EC" id="2.7.4.25" evidence="8"/>
<evidence type="ECO:0000256" key="2">
    <source>
        <dbReference type="ARBA" id="ARBA00022679"/>
    </source>
</evidence>
<evidence type="ECO:0000256" key="9">
    <source>
        <dbReference type="SAM" id="MobiDB-lite"/>
    </source>
</evidence>